<gene>
    <name evidence="1" type="ORF">Q6348_08120</name>
</gene>
<evidence type="ECO:0000313" key="1">
    <source>
        <dbReference type="EMBL" id="MDO8107161.1"/>
    </source>
</evidence>
<sequence length="74" mass="7663">MVSTVLTDMNPRLEAAAAAVADAREVLDDVREQRDMLVVAAIDQGMSQRAVAKAAGISVGRVVAILAGSQPEEG</sequence>
<name>A0ABT9D8F5_9CELL</name>
<proteinExistence type="predicted"/>
<accession>A0ABT9D8F5</accession>
<keyword evidence="2" id="KW-1185">Reference proteome</keyword>
<comment type="caution">
    <text evidence="1">The sequence shown here is derived from an EMBL/GenBank/DDBJ whole genome shotgun (WGS) entry which is preliminary data.</text>
</comment>
<dbReference type="RefSeq" id="WP_304600795.1">
    <property type="nucleotide sequence ID" value="NZ_JAUQYP010000001.1"/>
</dbReference>
<organism evidence="1 2">
    <name type="scientific">Actinotalea lenta</name>
    <dbReference type="NCBI Taxonomy" id="3064654"/>
    <lineage>
        <taxon>Bacteria</taxon>
        <taxon>Bacillati</taxon>
        <taxon>Actinomycetota</taxon>
        <taxon>Actinomycetes</taxon>
        <taxon>Micrococcales</taxon>
        <taxon>Cellulomonadaceae</taxon>
        <taxon>Actinotalea</taxon>
    </lineage>
</organism>
<evidence type="ECO:0000313" key="2">
    <source>
        <dbReference type="Proteomes" id="UP001232536"/>
    </source>
</evidence>
<dbReference type="EMBL" id="JAUQYP010000001">
    <property type="protein sequence ID" value="MDO8107161.1"/>
    <property type="molecule type" value="Genomic_DNA"/>
</dbReference>
<protein>
    <submittedName>
        <fullName evidence="1">Uncharacterized protein</fullName>
    </submittedName>
</protein>
<dbReference type="Proteomes" id="UP001232536">
    <property type="component" value="Unassembled WGS sequence"/>
</dbReference>
<reference evidence="1 2" key="1">
    <citation type="submission" date="2023-07" db="EMBL/GenBank/DDBJ databases">
        <title>Description of novel actinomycetes strains, isolated from tidal flat sediment.</title>
        <authorList>
            <person name="Lu C."/>
        </authorList>
    </citation>
    <scope>NUCLEOTIDE SEQUENCE [LARGE SCALE GENOMIC DNA]</scope>
    <source>
        <strain evidence="1 2">SYSU T00b441</strain>
    </source>
</reference>